<sequence length="458" mass="53606">MNKKFVYNYFDALSIGKEYLHQNIFQDKNNVLNKNYILPFELKNGPWDINIDSLKLTLDYIFNHLHHNCYMVCVYNNNIKMCKLQNMTTAPILKPILGQQLKELKNNDKITNYQKKYISDFIKNNQIRIMQCIVKKYIIKDDDDDDENEYHKIIKNINLPNGVFIFNLTDAIILKKDETEPWDMVFSNRKLPKKYCGKKFIPIFSSSGHVDYWDIPMPTYDDLFYVLKINLNFNLDKINTDWKKKNINKAIFRGSPTGCGYTIDTNTRLKITTFDSPFLDVGITSKNIKSINSISIRFDPVYGLGMLNTNIKPSSFITMENQSFYKYIIYIDGNVHAYRLLTILSLGSVVLRVMSKYTSWIDTILKPNIHYLPIASDLSNLLDVVNWCNNNDVKCKKIANNGMKFAKKVLTYEYISFTFHDLFWQCIDPIFINKNGKRCPKGYKKNDNDESLCVKKII</sequence>
<keyword evidence="1" id="KW-0808">Transferase</keyword>
<organism evidence="3">
    <name type="scientific">viral metagenome</name>
    <dbReference type="NCBI Taxonomy" id="1070528"/>
    <lineage>
        <taxon>unclassified sequences</taxon>
        <taxon>metagenomes</taxon>
        <taxon>organismal metagenomes</taxon>
    </lineage>
</organism>
<dbReference type="InterPro" id="IPR006598">
    <property type="entry name" value="CAP10"/>
</dbReference>
<dbReference type="SMART" id="SM00672">
    <property type="entry name" value="CAP10"/>
    <property type="match status" value="1"/>
</dbReference>
<accession>A0A6C0H687</accession>
<feature type="domain" description="Glycosyl transferase CAP10" evidence="2">
    <location>
        <begin position="158"/>
        <end position="424"/>
    </location>
</feature>
<evidence type="ECO:0000313" key="3">
    <source>
        <dbReference type="EMBL" id="QHT76014.1"/>
    </source>
</evidence>
<reference evidence="3" key="1">
    <citation type="journal article" date="2020" name="Nature">
        <title>Giant virus diversity and host interactions through global metagenomics.</title>
        <authorList>
            <person name="Schulz F."/>
            <person name="Roux S."/>
            <person name="Paez-Espino D."/>
            <person name="Jungbluth S."/>
            <person name="Walsh D.A."/>
            <person name="Denef V.J."/>
            <person name="McMahon K.D."/>
            <person name="Konstantinidis K.T."/>
            <person name="Eloe-Fadrosh E.A."/>
            <person name="Kyrpides N.C."/>
            <person name="Woyke T."/>
        </authorList>
    </citation>
    <scope>NUCLEOTIDE SEQUENCE</scope>
    <source>
        <strain evidence="3">GVMAG-M-3300023179-71</strain>
    </source>
</reference>
<dbReference type="PANTHER" id="PTHR12203:SF35">
    <property type="entry name" value="PROTEIN O-GLUCOSYLTRANSFERASE 1"/>
    <property type="match status" value="1"/>
</dbReference>
<dbReference type="GO" id="GO:0016740">
    <property type="term" value="F:transferase activity"/>
    <property type="evidence" value="ECO:0007669"/>
    <property type="project" value="UniProtKB-KW"/>
</dbReference>
<dbReference type="AlphaFoldDB" id="A0A6C0H687"/>
<dbReference type="Pfam" id="PF05686">
    <property type="entry name" value="Glyco_transf_90"/>
    <property type="match status" value="1"/>
</dbReference>
<dbReference type="EMBL" id="MN739886">
    <property type="protein sequence ID" value="QHT76014.1"/>
    <property type="molecule type" value="Genomic_DNA"/>
</dbReference>
<protein>
    <recommendedName>
        <fullName evidence="2">Glycosyl transferase CAP10 domain-containing protein</fullName>
    </recommendedName>
</protein>
<evidence type="ECO:0000256" key="1">
    <source>
        <dbReference type="ARBA" id="ARBA00022679"/>
    </source>
</evidence>
<name>A0A6C0H687_9ZZZZ</name>
<dbReference type="InterPro" id="IPR051091">
    <property type="entry name" value="O-Glucosyltr/Glycosyltrsf_90"/>
</dbReference>
<dbReference type="PANTHER" id="PTHR12203">
    <property type="entry name" value="KDEL LYS-ASP-GLU-LEU CONTAINING - RELATED"/>
    <property type="match status" value="1"/>
</dbReference>
<proteinExistence type="predicted"/>
<evidence type="ECO:0000259" key="2">
    <source>
        <dbReference type="SMART" id="SM00672"/>
    </source>
</evidence>